<proteinExistence type="predicted"/>
<dbReference type="Pfam" id="PF12697">
    <property type="entry name" value="Abhydrolase_6"/>
    <property type="match status" value="1"/>
</dbReference>
<feature type="domain" description="AB hydrolase-1" evidence="1">
    <location>
        <begin position="15"/>
        <end position="249"/>
    </location>
</feature>
<dbReference type="EMBL" id="JACWMS010000002">
    <property type="protein sequence ID" value="MBD1319438.1"/>
    <property type="molecule type" value="Genomic_DNA"/>
</dbReference>
<keyword evidence="2" id="KW-0378">Hydrolase</keyword>
<dbReference type="SUPFAM" id="SSF53474">
    <property type="entry name" value="alpha/beta-Hydrolases"/>
    <property type="match status" value="1"/>
</dbReference>
<name>A0ABR7WAZ4_9ACTN</name>
<evidence type="ECO:0000259" key="1">
    <source>
        <dbReference type="Pfam" id="PF12697"/>
    </source>
</evidence>
<protein>
    <submittedName>
        <fullName evidence="2">Alpha/beta hydrolase</fullName>
    </submittedName>
</protein>
<reference evidence="2 3" key="1">
    <citation type="submission" date="2020-09" db="EMBL/GenBank/DDBJ databases">
        <title>Novel species in genus Gordonia.</title>
        <authorList>
            <person name="Zhang G."/>
        </authorList>
    </citation>
    <scope>NUCLEOTIDE SEQUENCE [LARGE SCALE GENOMIC DNA]</scope>
    <source>
        <strain evidence="2 3">ON-33</strain>
    </source>
</reference>
<keyword evidence="3" id="KW-1185">Reference proteome</keyword>
<accession>A0ABR7WAZ4</accession>
<organism evidence="2 3">
    <name type="scientific">Gordonia hankookensis</name>
    <dbReference type="NCBI Taxonomy" id="589403"/>
    <lineage>
        <taxon>Bacteria</taxon>
        <taxon>Bacillati</taxon>
        <taxon>Actinomycetota</taxon>
        <taxon>Actinomycetes</taxon>
        <taxon>Mycobacteriales</taxon>
        <taxon>Gordoniaceae</taxon>
        <taxon>Gordonia</taxon>
    </lineage>
</organism>
<dbReference type="Gene3D" id="3.40.50.1820">
    <property type="entry name" value="alpha/beta hydrolase"/>
    <property type="match status" value="1"/>
</dbReference>
<dbReference type="InterPro" id="IPR029058">
    <property type="entry name" value="AB_hydrolase_fold"/>
</dbReference>
<comment type="caution">
    <text evidence="2">The sequence shown here is derived from an EMBL/GenBank/DDBJ whole genome shotgun (WGS) entry which is preliminary data.</text>
</comment>
<evidence type="ECO:0000313" key="2">
    <source>
        <dbReference type="EMBL" id="MBD1319438.1"/>
    </source>
</evidence>
<sequence>MSALIAEAPDPRAVIVAIHGGATKSAYFDCPGHPAASLLRVASAAGYTVLALDRPGHGTSRPHAAEMDATRRVELTYGAITGHLTGLPTGAGVFVWAHSVGCELAVRMAADEARAAELLGLELSGTGLAYQTAAQEILGSHERNAPPAGVRKLLWEPAALYPPGMPGGSALASPTPPGEGAVIRSWPRRDFPTLAPAVAIPVHFTAAAHERIWRKDPDALRDIAALFTGSPRVVVDELAGGGHNLSLGHMARAYHLHVLSFVESCVVGRMHPDLPFS</sequence>
<dbReference type="InterPro" id="IPR000073">
    <property type="entry name" value="AB_hydrolase_1"/>
</dbReference>
<evidence type="ECO:0000313" key="3">
    <source>
        <dbReference type="Proteomes" id="UP000602395"/>
    </source>
</evidence>
<dbReference type="Proteomes" id="UP000602395">
    <property type="component" value="Unassembled WGS sequence"/>
</dbReference>
<dbReference type="GO" id="GO:0016787">
    <property type="term" value="F:hydrolase activity"/>
    <property type="evidence" value="ECO:0007669"/>
    <property type="project" value="UniProtKB-KW"/>
</dbReference>
<gene>
    <name evidence="2" type="ORF">IDF66_07555</name>
</gene>